<keyword evidence="3" id="KW-1185">Reference proteome</keyword>
<name>A0A4R4P441_9ACTN</name>
<dbReference type="RefSeq" id="WP_131939223.1">
    <property type="nucleotide sequence ID" value="NZ_BAAAMX010000010.1"/>
</dbReference>
<evidence type="ECO:0000313" key="3">
    <source>
        <dbReference type="Proteomes" id="UP000295431"/>
    </source>
</evidence>
<feature type="chain" id="PRO_5020927798" description="Secreted protein" evidence="1">
    <location>
        <begin position="24"/>
        <end position="346"/>
    </location>
</feature>
<evidence type="ECO:0008006" key="4">
    <source>
        <dbReference type="Google" id="ProtNLM"/>
    </source>
</evidence>
<protein>
    <recommendedName>
        <fullName evidence="4">Secreted protein</fullName>
    </recommendedName>
</protein>
<gene>
    <name evidence="2" type="ORF">E1284_12545</name>
</gene>
<dbReference type="OrthoDB" id="5177340at2"/>
<accession>A0A4R4P441</accession>
<dbReference type="AlphaFoldDB" id="A0A4R4P441"/>
<evidence type="ECO:0000256" key="1">
    <source>
        <dbReference type="SAM" id="SignalP"/>
    </source>
</evidence>
<evidence type="ECO:0000313" key="2">
    <source>
        <dbReference type="EMBL" id="TDC16424.1"/>
    </source>
</evidence>
<reference evidence="2 3" key="1">
    <citation type="submission" date="2019-03" db="EMBL/GenBank/DDBJ databases">
        <title>Draft genome sequences of novel Actinobacteria.</title>
        <authorList>
            <person name="Sahin N."/>
            <person name="Ay H."/>
            <person name="Saygin H."/>
        </authorList>
    </citation>
    <scope>NUCLEOTIDE SEQUENCE [LARGE SCALE GENOMIC DNA]</scope>
    <source>
        <strain evidence="2 3">DSM 45347</strain>
    </source>
</reference>
<organism evidence="2 3">
    <name type="scientific">Actinomadura bangladeshensis</name>
    <dbReference type="NCBI Taxonomy" id="453573"/>
    <lineage>
        <taxon>Bacteria</taxon>
        <taxon>Bacillati</taxon>
        <taxon>Actinomycetota</taxon>
        <taxon>Actinomycetes</taxon>
        <taxon>Streptosporangiales</taxon>
        <taxon>Thermomonosporaceae</taxon>
        <taxon>Actinomadura</taxon>
    </lineage>
</organism>
<comment type="caution">
    <text evidence="2">The sequence shown here is derived from an EMBL/GenBank/DDBJ whole genome shotgun (WGS) entry which is preliminary data.</text>
</comment>
<proteinExistence type="predicted"/>
<feature type="signal peptide" evidence="1">
    <location>
        <begin position="1"/>
        <end position="23"/>
    </location>
</feature>
<dbReference type="Proteomes" id="UP000295431">
    <property type="component" value="Unassembled WGS sequence"/>
</dbReference>
<dbReference type="EMBL" id="SMJW01000050">
    <property type="protein sequence ID" value="TDC16424.1"/>
    <property type="molecule type" value="Genomic_DNA"/>
</dbReference>
<sequence length="346" mass="35922">MKRVIAAVATVACVVSLPVPALADGPALRAVSLLFLWPRAELFDVTADGAGGVWVGGVQGRYCVRWADFCVLYGDGNPVVRRRVGSAWKEYPINDWTGQGAIGQIVTGAGGTWIAGGPSTRGGPSTYVARFDGSAFQKVAIPDGAIGMLSTGPAGTFISHWDLDPGQRLLKRTGDGWTAVTVPGIDNVEDLQGLSASDAWAVGFRQDLRTGSLPAVAHFDGAAWKSVPLPPGTGTEWFLKVVPVASDNVWAITQKHLAHWNGSAWTLIAAPAGIADLADLTVDASGTPWVAPAEAADPSQTPCRYRDGSWETVALPAGAEVHDLAAVPGGVWGVGRHGDGPAAFTG</sequence>
<keyword evidence="1" id="KW-0732">Signal</keyword>